<evidence type="ECO:0000313" key="3">
    <source>
        <dbReference type="Proteomes" id="UP000837857"/>
    </source>
</evidence>
<sequence>MSRTRFEIDKILYFSDCAAKIFRMKLLTLLALCAFAAAAPKTGKDVAFDFHVENYQEDRNILINMLIRQLIAYLRHVINNGSAIFGLPPLDPLDLDHFHLVIPAGLINLDLELKNVKMLGLGGFVVHRSVLQLSDLSFDIDISVPKLDLSAELYDLTGDIFNAIPLYGNGKAIFLVEGFRIRAKLFLKQSDDEKSVIIDRIENASFELPNFKSELSGAIGGGDIDSIVNALIEEVIVDYINRFQGVISKIGSEALVTFANPFLDQLDTWKYIERLI</sequence>
<dbReference type="PANTHER" id="PTHR11008:SF9">
    <property type="entry name" value="PROTEIN TAKEOUT-LIKE PROTEIN"/>
    <property type="match status" value="1"/>
</dbReference>
<evidence type="ECO:0000313" key="2">
    <source>
        <dbReference type="EMBL" id="CAH2068700.1"/>
    </source>
</evidence>
<reference evidence="2" key="1">
    <citation type="submission" date="2022-03" db="EMBL/GenBank/DDBJ databases">
        <authorList>
            <person name="Martin H S."/>
        </authorList>
    </citation>
    <scope>NUCLEOTIDE SEQUENCE</scope>
</reference>
<gene>
    <name evidence="2" type="ORF">IPOD504_LOCUS14506</name>
</gene>
<proteinExistence type="predicted"/>
<name>A0ABN8J142_9NEOP</name>
<feature type="non-terminal residue" evidence="2">
    <location>
        <position position="1"/>
    </location>
</feature>
<feature type="signal peptide" evidence="1">
    <location>
        <begin position="1"/>
        <end position="38"/>
    </location>
</feature>
<dbReference type="PANTHER" id="PTHR11008">
    <property type="entry name" value="PROTEIN TAKEOUT-LIKE PROTEIN"/>
    <property type="match status" value="1"/>
</dbReference>
<dbReference type="EMBL" id="OW152817">
    <property type="protein sequence ID" value="CAH2068700.1"/>
    <property type="molecule type" value="Genomic_DNA"/>
</dbReference>
<dbReference type="InterPro" id="IPR010562">
    <property type="entry name" value="Haemolymph_juvenile_hormone-bd"/>
</dbReference>
<dbReference type="SMART" id="SM00700">
    <property type="entry name" value="JHBP"/>
    <property type="match status" value="1"/>
</dbReference>
<dbReference type="Proteomes" id="UP000837857">
    <property type="component" value="Chromosome 5"/>
</dbReference>
<keyword evidence="1" id="KW-0732">Signal</keyword>
<protein>
    <submittedName>
        <fullName evidence="2">Uncharacterized protein</fullName>
    </submittedName>
</protein>
<feature type="chain" id="PRO_5046176792" evidence="1">
    <location>
        <begin position="39"/>
        <end position="276"/>
    </location>
</feature>
<dbReference type="Pfam" id="PF06585">
    <property type="entry name" value="JHBP"/>
    <property type="match status" value="1"/>
</dbReference>
<dbReference type="Gene3D" id="3.15.10.30">
    <property type="entry name" value="Haemolymph juvenile hormone binding protein"/>
    <property type="match status" value="1"/>
</dbReference>
<accession>A0ABN8J142</accession>
<evidence type="ECO:0000256" key="1">
    <source>
        <dbReference type="SAM" id="SignalP"/>
    </source>
</evidence>
<organism evidence="2 3">
    <name type="scientific">Iphiclides podalirius</name>
    <name type="common">scarce swallowtail</name>
    <dbReference type="NCBI Taxonomy" id="110791"/>
    <lineage>
        <taxon>Eukaryota</taxon>
        <taxon>Metazoa</taxon>
        <taxon>Ecdysozoa</taxon>
        <taxon>Arthropoda</taxon>
        <taxon>Hexapoda</taxon>
        <taxon>Insecta</taxon>
        <taxon>Pterygota</taxon>
        <taxon>Neoptera</taxon>
        <taxon>Endopterygota</taxon>
        <taxon>Lepidoptera</taxon>
        <taxon>Glossata</taxon>
        <taxon>Ditrysia</taxon>
        <taxon>Papilionoidea</taxon>
        <taxon>Papilionidae</taxon>
        <taxon>Papilioninae</taxon>
        <taxon>Iphiclides</taxon>
    </lineage>
</organism>
<dbReference type="InterPro" id="IPR038606">
    <property type="entry name" value="To_sf"/>
</dbReference>
<keyword evidence="3" id="KW-1185">Reference proteome</keyword>